<feature type="region of interest" description="Disordered" evidence="1">
    <location>
        <begin position="1"/>
        <end position="41"/>
    </location>
</feature>
<keyword evidence="4" id="KW-1185">Reference proteome</keyword>
<feature type="compositionally biased region" description="Basic residues" evidence="1">
    <location>
        <begin position="1"/>
        <end position="10"/>
    </location>
</feature>
<keyword evidence="2" id="KW-0812">Transmembrane</keyword>
<reference evidence="4" key="1">
    <citation type="journal article" date="2011" name="Nature">
        <title>Genome sequence and analysis of the tuber crop potato.</title>
        <authorList>
            <consortium name="The Potato Genome Sequencing Consortium"/>
        </authorList>
    </citation>
    <scope>NUCLEOTIDE SEQUENCE [LARGE SCALE GENOMIC DNA]</scope>
    <source>
        <strain evidence="4">cv. DM1-3 516 R44</strain>
    </source>
</reference>
<keyword evidence="2" id="KW-0472">Membrane</keyword>
<evidence type="ECO:0000256" key="2">
    <source>
        <dbReference type="SAM" id="Phobius"/>
    </source>
</evidence>
<dbReference type="Proteomes" id="UP000011115">
    <property type="component" value="Unassembled WGS sequence"/>
</dbReference>
<dbReference type="AlphaFoldDB" id="M1DGS1"/>
<dbReference type="EnsemblPlants" id="PGSC0003DMT400088810">
    <property type="protein sequence ID" value="PGSC0003DMT400088810"/>
    <property type="gene ID" value="PGSC0003DMG400038381"/>
</dbReference>
<feature type="transmembrane region" description="Helical" evidence="2">
    <location>
        <begin position="102"/>
        <end position="120"/>
    </location>
</feature>
<sequence>MARHTNRRPGHGSWSRSLDHGPAQPSFEAKRCPARRDPRFRSSTLRSHIDRFPISSSVASVYAYDMPAQGSLGSLLILGLVLRQGGSLRAWKTWYQITRSCLLVELMQGMLMTAILTQFLRSKTMRFRMLSSGMPFKFWPRV</sequence>
<organism evidence="3 4">
    <name type="scientific">Solanum tuberosum</name>
    <name type="common">Potato</name>
    <dbReference type="NCBI Taxonomy" id="4113"/>
    <lineage>
        <taxon>Eukaryota</taxon>
        <taxon>Viridiplantae</taxon>
        <taxon>Streptophyta</taxon>
        <taxon>Embryophyta</taxon>
        <taxon>Tracheophyta</taxon>
        <taxon>Spermatophyta</taxon>
        <taxon>Magnoliopsida</taxon>
        <taxon>eudicotyledons</taxon>
        <taxon>Gunneridae</taxon>
        <taxon>Pentapetalae</taxon>
        <taxon>asterids</taxon>
        <taxon>lamiids</taxon>
        <taxon>Solanales</taxon>
        <taxon>Solanaceae</taxon>
        <taxon>Solanoideae</taxon>
        <taxon>Solaneae</taxon>
        <taxon>Solanum</taxon>
    </lineage>
</organism>
<reference evidence="3" key="2">
    <citation type="submission" date="2015-06" db="UniProtKB">
        <authorList>
            <consortium name="EnsemblPlants"/>
        </authorList>
    </citation>
    <scope>IDENTIFICATION</scope>
    <source>
        <strain evidence="3">DM1-3 516 R44</strain>
    </source>
</reference>
<accession>M1DGS1</accession>
<name>M1DGS1_SOLTU</name>
<evidence type="ECO:0000256" key="1">
    <source>
        <dbReference type="SAM" id="MobiDB-lite"/>
    </source>
</evidence>
<dbReference type="PaxDb" id="4113-PGSC0003DMT400088810"/>
<evidence type="ECO:0000313" key="4">
    <source>
        <dbReference type="Proteomes" id="UP000011115"/>
    </source>
</evidence>
<protein>
    <submittedName>
        <fullName evidence="3">Uncharacterized protein</fullName>
    </submittedName>
</protein>
<feature type="compositionally biased region" description="Basic and acidic residues" evidence="1">
    <location>
        <begin position="28"/>
        <end position="40"/>
    </location>
</feature>
<keyword evidence="2" id="KW-1133">Transmembrane helix</keyword>
<dbReference type="InParanoid" id="M1DGS1"/>
<proteinExistence type="predicted"/>
<evidence type="ECO:0000313" key="3">
    <source>
        <dbReference type="EnsemblPlants" id="PGSC0003DMT400088810"/>
    </source>
</evidence>
<dbReference type="HOGENOM" id="CLU_1819266_0_0_1"/>
<dbReference type="Gramene" id="PGSC0003DMT400088810">
    <property type="protein sequence ID" value="PGSC0003DMT400088810"/>
    <property type="gene ID" value="PGSC0003DMG400038381"/>
</dbReference>